<keyword evidence="2" id="KW-1185">Reference proteome</keyword>
<protein>
    <submittedName>
        <fullName evidence="1">Uncharacterized protein</fullName>
    </submittedName>
</protein>
<accession>A0A439CQR8</accession>
<sequence length="137" mass="15958">MRSMIPVPVWRGSAFRNPFYTAPAYLAPQYTQHAALEGEFPFSPEEWHNVNRRIIETVNIVLPHGYRIKGPGPRTYELHAKLGVALVADIVIRPIRRPCSLANPRLQRKIRDMANDPRRPDFRHTYPKGNRWQMIGY</sequence>
<evidence type="ECO:0000313" key="1">
    <source>
        <dbReference type="EMBL" id="RWA04442.1"/>
    </source>
</evidence>
<gene>
    <name evidence="1" type="ORF">EKO27_g10662</name>
</gene>
<dbReference type="Proteomes" id="UP000286045">
    <property type="component" value="Unassembled WGS sequence"/>
</dbReference>
<dbReference type="EMBL" id="RYZI01000568">
    <property type="protein sequence ID" value="RWA04442.1"/>
    <property type="molecule type" value="Genomic_DNA"/>
</dbReference>
<comment type="caution">
    <text evidence="1">The sequence shown here is derived from an EMBL/GenBank/DDBJ whole genome shotgun (WGS) entry which is preliminary data.</text>
</comment>
<dbReference type="AlphaFoldDB" id="A0A439CQR8"/>
<reference evidence="1 2" key="1">
    <citation type="submission" date="2018-12" db="EMBL/GenBank/DDBJ databases">
        <title>Draft genome sequence of Xylaria grammica IHI A82.</title>
        <authorList>
            <person name="Buettner E."/>
            <person name="Kellner H."/>
        </authorList>
    </citation>
    <scope>NUCLEOTIDE SEQUENCE [LARGE SCALE GENOMIC DNA]</scope>
    <source>
        <strain evidence="1 2">IHI A82</strain>
    </source>
</reference>
<name>A0A439CQR8_9PEZI</name>
<proteinExistence type="predicted"/>
<organism evidence="1 2">
    <name type="scientific">Xylaria grammica</name>
    <dbReference type="NCBI Taxonomy" id="363999"/>
    <lineage>
        <taxon>Eukaryota</taxon>
        <taxon>Fungi</taxon>
        <taxon>Dikarya</taxon>
        <taxon>Ascomycota</taxon>
        <taxon>Pezizomycotina</taxon>
        <taxon>Sordariomycetes</taxon>
        <taxon>Xylariomycetidae</taxon>
        <taxon>Xylariales</taxon>
        <taxon>Xylariaceae</taxon>
        <taxon>Xylaria</taxon>
    </lineage>
</organism>
<evidence type="ECO:0000313" key="2">
    <source>
        <dbReference type="Proteomes" id="UP000286045"/>
    </source>
</evidence>